<comment type="caution">
    <text evidence="3">The sequence shown here is derived from an EMBL/GenBank/DDBJ whole genome shotgun (WGS) entry which is preliminary data.</text>
</comment>
<dbReference type="RefSeq" id="WP_382047494.1">
    <property type="nucleotide sequence ID" value="NZ_JBHSKJ010000017.1"/>
</dbReference>
<accession>A0ABW0A4D1</accession>
<feature type="region of interest" description="Disordered" evidence="1">
    <location>
        <begin position="569"/>
        <end position="604"/>
    </location>
</feature>
<feature type="compositionally biased region" description="Polar residues" evidence="1">
    <location>
        <begin position="569"/>
        <end position="590"/>
    </location>
</feature>
<sequence length="604" mass="64392">MSQDPQSPLRQLIEAQAGSRPGDATAYLRGAAHLDRDFRDAVIAELAENPYRVPPPAYGVDLVAVLKECFVARRRATLRGALMLAVPVLLLPVDAAGVFLCVGLVLVAGVFRLAARAMASGTERGAGTAGRARSGPVTRLLTGLVVLAVVAFLGARLLSGIGPLLSEVVRPHLPAVLFVYALWTAIAAVDAYLRTSLLHLLATGRAPEHPDGQGSTATRIAQLRRQQADPDVIYSDYAPFVGAGVEVDSWSFAIELIPRTGAAVPTLRLPQPGAAPAGPGAAPGAAGFTVPAVHARIRAELLRLGAGGEYPGDRLHGIHVDDYVMKGGLRLGPAADWSGTGPGTAFARMAPFARRQAAERLRLAPGVPAPPTWWPDSLDLAAEERLRHYLTTRVGSWEDEVVLTVFSRVQLQGGLLFLESRAFLLPPIARTYHGIDKVMPPSDASDWLSLAGDALVAAFRLAGEAPRDLVAVPRTAVRTARNRAWYGRMCRTDRVVDHGPRYSVRELAAEPEYQQLFQEMDAQRFLKSIKTRTLTAVRGSLRDAGYRTDEYDARANVVFDRSVHVHGTVSGNVQTGDGANASHQTVTTPQPHVGPSSGGASSGS</sequence>
<keyword evidence="2" id="KW-1133">Transmembrane helix</keyword>
<keyword evidence="4" id="KW-1185">Reference proteome</keyword>
<keyword evidence="2" id="KW-0812">Transmembrane</keyword>
<name>A0ABW0A4D1_9ACTN</name>
<reference evidence="4" key="1">
    <citation type="journal article" date="2019" name="Int. J. Syst. Evol. Microbiol.">
        <title>The Global Catalogue of Microorganisms (GCM) 10K type strain sequencing project: providing services to taxonomists for standard genome sequencing and annotation.</title>
        <authorList>
            <consortium name="The Broad Institute Genomics Platform"/>
            <consortium name="The Broad Institute Genome Sequencing Center for Infectious Disease"/>
            <person name="Wu L."/>
            <person name="Ma J."/>
        </authorList>
    </citation>
    <scope>NUCLEOTIDE SEQUENCE [LARGE SCALE GENOMIC DNA]</scope>
    <source>
        <strain evidence="4">CGMCC 4.1641</strain>
    </source>
</reference>
<evidence type="ECO:0000313" key="3">
    <source>
        <dbReference type="EMBL" id="MFC5148339.1"/>
    </source>
</evidence>
<protein>
    <submittedName>
        <fullName evidence="3">Uncharacterized protein</fullName>
    </submittedName>
</protein>
<keyword evidence="2" id="KW-0472">Membrane</keyword>
<evidence type="ECO:0000256" key="1">
    <source>
        <dbReference type="SAM" id="MobiDB-lite"/>
    </source>
</evidence>
<dbReference type="EMBL" id="JBHSKJ010000017">
    <property type="protein sequence ID" value="MFC5148339.1"/>
    <property type="molecule type" value="Genomic_DNA"/>
</dbReference>
<evidence type="ECO:0000256" key="2">
    <source>
        <dbReference type="SAM" id="Phobius"/>
    </source>
</evidence>
<gene>
    <name evidence="3" type="ORF">ACFPP6_27080</name>
</gene>
<proteinExistence type="predicted"/>
<feature type="transmembrane region" description="Helical" evidence="2">
    <location>
        <begin position="97"/>
        <end position="115"/>
    </location>
</feature>
<dbReference type="Proteomes" id="UP001596222">
    <property type="component" value="Unassembled WGS sequence"/>
</dbReference>
<organism evidence="3 4">
    <name type="scientific">Streptomyces aureoversilis</name>
    <dbReference type="NCBI Taxonomy" id="67277"/>
    <lineage>
        <taxon>Bacteria</taxon>
        <taxon>Bacillati</taxon>
        <taxon>Actinomycetota</taxon>
        <taxon>Actinomycetes</taxon>
        <taxon>Kitasatosporales</taxon>
        <taxon>Streptomycetaceae</taxon>
        <taxon>Streptomyces</taxon>
    </lineage>
</organism>
<evidence type="ECO:0000313" key="4">
    <source>
        <dbReference type="Proteomes" id="UP001596222"/>
    </source>
</evidence>
<feature type="transmembrane region" description="Helical" evidence="2">
    <location>
        <begin position="136"/>
        <end position="155"/>
    </location>
</feature>